<dbReference type="EMBL" id="CAJVQB010058097">
    <property type="protein sequence ID" value="CAG8838451.1"/>
    <property type="molecule type" value="Genomic_DNA"/>
</dbReference>
<feature type="non-terminal residue" evidence="7">
    <location>
        <position position="377"/>
    </location>
</feature>
<dbReference type="SUPFAM" id="SSF140996">
    <property type="entry name" value="Hermes dimerisation domain"/>
    <property type="match status" value="1"/>
</dbReference>
<gene>
    <name evidence="7" type="ORF">GMARGA_LOCUS33987</name>
</gene>
<protein>
    <submittedName>
        <fullName evidence="7">19947_t:CDS:1</fullName>
    </submittedName>
</protein>
<comment type="caution">
    <text evidence="7">The sequence shown here is derived from an EMBL/GenBank/DDBJ whole genome shotgun (WGS) entry which is preliminary data.</text>
</comment>
<accession>A0ABN7WRD3</accession>
<keyword evidence="2" id="KW-0479">Metal-binding</keyword>
<comment type="subcellular location">
    <subcellularLocation>
        <location evidence="1">Nucleus</location>
    </subcellularLocation>
</comment>
<keyword evidence="8" id="KW-1185">Reference proteome</keyword>
<evidence type="ECO:0000256" key="5">
    <source>
        <dbReference type="ARBA" id="ARBA00023242"/>
    </source>
</evidence>
<dbReference type="InterPro" id="IPR052035">
    <property type="entry name" value="ZnF_BED_domain_contain"/>
</dbReference>
<feature type="non-terminal residue" evidence="7">
    <location>
        <position position="1"/>
    </location>
</feature>
<dbReference type="PANTHER" id="PTHR46481">
    <property type="entry name" value="ZINC FINGER BED DOMAIN-CONTAINING PROTEIN 4"/>
    <property type="match status" value="1"/>
</dbReference>
<keyword evidence="4" id="KW-0862">Zinc</keyword>
<feature type="compositionally biased region" description="Polar residues" evidence="6">
    <location>
        <begin position="1"/>
        <end position="14"/>
    </location>
</feature>
<evidence type="ECO:0000256" key="1">
    <source>
        <dbReference type="ARBA" id="ARBA00004123"/>
    </source>
</evidence>
<proteinExistence type="predicted"/>
<keyword evidence="5" id="KW-0539">Nucleus</keyword>
<evidence type="ECO:0000313" key="8">
    <source>
        <dbReference type="Proteomes" id="UP000789901"/>
    </source>
</evidence>
<sequence>ESDDNISQSISHTNESNKDNLDFMHIDSDNFSNIELEIMAKKQSEDSNDIYVIESTDSFYETEESEEEMNKPEMIDEWKKIGKCAVLIPGKKGDKEKFKKCGVEIHTQGSTTNFASHLLTHGIVKPQLAIKKVNNSQSKIDIIFKKTTTNNTNRKEAINQALVEFIIEDSQPFYLLKSHAFIKLINLLDPFYELPSDKFIKTLIHQAFFYSTNKLKALFAEELISLIDHSDDQIEDEIENMNFDDITTIFDNEEIVIDYDYNDEVEITANAKKVKVNQFVETNGLVYKVKNALYEALKYYWKLPLESSLIATFLDPRCKRMDKFYEWEREQAIEAVRDLVQKHANQDKTYSKHTDTNINNKLLNLMFGNQEQLEHDE</sequence>
<evidence type="ECO:0000256" key="6">
    <source>
        <dbReference type="SAM" id="MobiDB-lite"/>
    </source>
</evidence>
<organism evidence="7 8">
    <name type="scientific">Gigaspora margarita</name>
    <dbReference type="NCBI Taxonomy" id="4874"/>
    <lineage>
        <taxon>Eukaryota</taxon>
        <taxon>Fungi</taxon>
        <taxon>Fungi incertae sedis</taxon>
        <taxon>Mucoromycota</taxon>
        <taxon>Glomeromycotina</taxon>
        <taxon>Glomeromycetes</taxon>
        <taxon>Diversisporales</taxon>
        <taxon>Gigasporaceae</taxon>
        <taxon>Gigaspora</taxon>
    </lineage>
</organism>
<dbReference type="Proteomes" id="UP000789901">
    <property type="component" value="Unassembled WGS sequence"/>
</dbReference>
<dbReference type="PANTHER" id="PTHR46481:SF10">
    <property type="entry name" value="ZINC FINGER BED DOMAIN-CONTAINING PROTEIN 39"/>
    <property type="match status" value="1"/>
</dbReference>
<evidence type="ECO:0000256" key="3">
    <source>
        <dbReference type="ARBA" id="ARBA00022771"/>
    </source>
</evidence>
<evidence type="ECO:0000313" key="7">
    <source>
        <dbReference type="EMBL" id="CAG8838451.1"/>
    </source>
</evidence>
<feature type="region of interest" description="Disordered" evidence="6">
    <location>
        <begin position="1"/>
        <end position="21"/>
    </location>
</feature>
<keyword evidence="3" id="KW-0863">Zinc-finger</keyword>
<reference evidence="7 8" key="1">
    <citation type="submission" date="2021-06" db="EMBL/GenBank/DDBJ databases">
        <authorList>
            <person name="Kallberg Y."/>
            <person name="Tangrot J."/>
            <person name="Rosling A."/>
        </authorList>
    </citation>
    <scope>NUCLEOTIDE SEQUENCE [LARGE SCALE GENOMIC DNA]</scope>
    <source>
        <strain evidence="7 8">120-4 pot B 10/14</strain>
    </source>
</reference>
<name>A0ABN7WRD3_GIGMA</name>
<evidence type="ECO:0000256" key="4">
    <source>
        <dbReference type="ARBA" id="ARBA00022833"/>
    </source>
</evidence>
<evidence type="ECO:0000256" key="2">
    <source>
        <dbReference type="ARBA" id="ARBA00022723"/>
    </source>
</evidence>